<keyword evidence="3" id="KW-1185">Reference proteome</keyword>
<organism evidence="2 3">
    <name type="scientific">Callosobruchus maculatus</name>
    <name type="common">Southern cowpea weevil</name>
    <name type="synonym">Pulse bruchid</name>
    <dbReference type="NCBI Taxonomy" id="64391"/>
    <lineage>
        <taxon>Eukaryota</taxon>
        <taxon>Metazoa</taxon>
        <taxon>Ecdysozoa</taxon>
        <taxon>Arthropoda</taxon>
        <taxon>Hexapoda</taxon>
        <taxon>Insecta</taxon>
        <taxon>Pterygota</taxon>
        <taxon>Neoptera</taxon>
        <taxon>Endopterygota</taxon>
        <taxon>Coleoptera</taxon>
        <taxon>Polyphaga</taxon>
        <taxon>Cucujiformia</taxon>
        <taxon>Chrysomeloidea</taxon>
        <taxon>Chrysomelidae</taxon>
        <taxon>Bruchinae</taxon>
        <taxon>Bruchini</taxon>
        <taxon>Callosobruchus</taxon>
    </lineage>
</organism>
<sequence length="72" mass="7795">MYTILSGNNANLIALNGTTGELTLSPQLNTNVPRQASMEISVSDGVNEAKAVMQLQVRLVTDEMLFNSITVR</sequence>
<dbReference type="Gene3D" id="2.60.40.60">
    <property type="entry name" value="Cadherins"/>
    <property type="match status" value="1"/>
</dbReference>
<gene>
    <name evidence="2" type="ORF">CALMAC_LOCUS8962</name>
</gene>
<dbReference type="GO" id="GO:0016020">
    <property type="term" value="C:membrane"/>
    <property type="evidence" value="ECO:0007669"/>
    <property type="project" value="InterPro"/>
</dbReference>
<dbReference type="OrthoDB" id="26203at2759"/>
<reference evidence="2 3" key="1">
    <citation type="submission" date="2019-01" db="EMBL/GenBank/DDBJ databases">
        <authorList>
            <person name="Sayadi A."/>
        </authorList>
    </citation>
    <scope>NUCLEOTIDE SEQUENCE [LARGE SCALE GENOMIC DNA]</scope>
</reference>
<evidence type="ECO:0000259" key="1">
    <source>
        <dbReference type="Pfam" id="PF23592"/>
    </source>
</evidence>
<dbReference type="CDD" id="cd11304">
    <property type="entry name" value="Cadherin_repeat"/>
    <property type="match status" value="1"/>
</dbReference>
<evidence type="ECO:0000313" key="2">
    <source>
        <dbReference type="EMBL" id="VEN47080.1"/>
    </source>
</evidence>
<dbReference type="Proteomes" id="UP000410492">
    <property type="component" value="Unassembled WGS sequence"/>
</dbReference>
<dbReference type="SUPFAM" id="SSF49313">
    <property type="entry name" value="Cadherin-like"/>
    <property type="match status" value="1"/>
</dbReference>
<dbReference type="AlphaFoldDB" id="A0A653CJ07"/>
<feature type="non-terminal residue" evidence="2">
    <location>
        <position position="72"/>
    </location>
</feature>
<dbReference type="GO" id="GO:0005509">
    <property type="term" value="F:calcium ion binding"/>
    <property type="evidence" value="ECO:0007669"/>
    <property type="project" value="InterPro"/>
</dbReference>
<protein>
    <recommendedName>
        <fullName evidence="1">CELSR1-3-like ninth cadherin domain-containing protein</fullName>
    </recommendedName>
</protein>
<dbReference type="EMBL" id="CAACVG010007791">
    <property type="protein sequence ID" value="VEN47080.1"/>
    <property type="molecule type" value="Genomic_DNA"/>
</dbReference>
<dbReference type="InterPro" id="IPR056286">
    <property type="entry name" value="Cadherin_CELSR1-3_9th"/>
</dbReference>
<dbReference type="InterPro" id="IPR015919">
    <property type="entry name" value="Cadherin-like_sf"/>
</dbReference>
<proteinExistence type="predicted"/>
<feature type="domain" description="CELSR1-3-like ninth cadherin" evidence="1">
    <location>
        <begin position="2"/>
        <end position="55"/>
    </location>
</feature>
<name>A0A653CJ07_CALMS</name>
<dbReference type="Pfam" id="PF23592">
    <property type="entry name" value="Cadherin_CELSR2_9th"/>
    <property type="match status" value="1"/>
</dbReference>
<evidence type="ECO:0000313" key="3">
    <source>
        <dbReference type="Proteomes" id="UP000410492"/>
    </source>
</evidence>
<accession>A0A653CJ07</accession>